<evidence type="ECO:0008006" key="3">
    <source>
        <dbReference type="Google" id="ProtNLM"/>
    </source>
</evidence>
<protein>
    <recommendedName>
        <fullName evidence="3">Alpha/beta hydrolase family protein</fullName>
    </recommendedName>
</protein>
<reference evidence="1 2" key="1">
    <citation type="submission" date="2019-11" db="EMBL/GenBank/DDBJ databases">
        <authorList>
            <person name="Khan S.A."/>
            <person name="Jeon C.O."/>
            <person name="Chun B.H."/>
        </authorList>
    </citation>
    <scope>NUCLEOTIDE SEQUENCE [LARGE SCALE GENOMIC DNA]</scope>
    <source>
        <strain evidence="1 2">IMCC 1097</strain>
    </source>
</reference>
<dbReference type="InterPro" id="IPR029058">
    <property type="entry name" value="AB_hydrolase_fold"/>
</dbReference>
<dbReference type="EMBL" id="CP045871">
    <property type="protein sequence ID" value="QGG80498.1"/>
    <property type="molecule type" value="Genomic_DNA"/>
</dbReference>
<dbReference type="RefSeq" id="WP_153714002.1">
    <property type="nucleotide sequence ID" value="NZ_CP045871.1"/>
</dbReference>
<accession>A0A5Q2Q8L5</accession>
<dbReference type="Gene3D" id="3.40.50.1820">
    <property type="entry name" value="alpha/beta hydrolase"/>
    <property type="match status" value="1"/>
</dbReference>
<proteinExistence type="predicted"/>
<name>A0A5Q2Q8L5_9GAMM</name>
<dbReference type="KEGG" id="llp:GH975_07895"/>
<evidence type="ECO:0000313" key="1">
    <source>
        <dbReference type="EMBL" id="QGG80498.1"/>
    </source>
</evidence>
<sequence length="183" mass="19648">MLKPLYFLPGRGARLNGRLGAELTARGYQVAGRSLHDGFESLDFQAQLSMIRDDLIAGHFEPSSIVVAHSYGSHLCLSSLMGLPPFPGTLALVSPAYRQIQVGFSTYRVPGARQLAKAIDQNSFPKPLGRVGVVSGNDDWQVPVQGVIALESALGAQITFVKSQHELPAADVQQLLNALNIKA</sequence>
<gene>
    <name evidence="1" type="ORF">GH975_07895</name>
</gene>
<dbReference type="Proteomes" id="UP000388235">
    <property type="component" value="Chromosome"/>
</dbReference>
<dbReference type="SUPFAM" id="SSF53474">
    <property type="entry name" value="alpha/beta-Hydrolases"/>
    <property type="match status" value="1"/>
</dbReference>
<organism evidence="1 2">
    <name type="scientific">Litorivicinus lipolyticus</name>
    <dbReference type="NCBI Taxonomy" id="418701"/>
    <lineage>
        <taxon>Bacteria</taxon>
        <taxon>Pseudomonadati</taxon>
        <taxon>Pseudomonadota</taxon>
        <taxon>Gammaproteobacteria</taxon>
        <taxon>Oceanospirillales</taxon>
        <taxon>Litorivicinaceae</taxon>
        <taxon>Litorivicinus</taxon>
    </lineage>
</organism>
<evidence type="ECO:0000313" key="2">
    <source>
        <dbReference type="Proteomes" id="UP000388235"/>
    </source>
</evidence>
<keyword evidence="2" id="KW-1185">Reference proteome</keyword>
<dbReference type="AlphaFoldDB" id="A0A5Q2Q8L5"/>